<evidence type="ECO:0000313" key="2">
    <source>
        <dbReference type="Proteomes" id="UP000095281"/>
    </source>
</evidence>
<evidence type="ECO:0000313" key="3">
    <source>
        <dbReference type="WBParaSite" id="MhA1_Contig107.frz3.gene29"/>
    </source>
</evidence>
<dbReference type="InterPro" id="IPR052382">
    <property type="entry name" value="ABHD10_acyl-thioesterase"/>
</dbReference>
<keyword evidence="1" id="KW-0378">Hydrolase</keyword>
<dbReference type="PANTHER" id="PTHR16138">
    <property type="entry name" value="MYCOPHENOLIC ACID ACYL-GLUCURONIDE ESTERASE, MITOCHONDRIAL"/>
    <property type="match status" value="1"/>
</dbReference>
<dbReference type="PANTHER" id="PTHR16138:SF7">
    <property type="entry name" value="PALMITOYL-PROTEIN THIOESTERASE ABHD10, MITOCHONDRIAL"/>
    <property type="match status" value="1"/>
</dbReference>
<dbReference type="Proteomes" id="UP000095281">
    <property type="component" value="Unplaced"/>
</dbReference>
<dbReference type="WBParaSite" id="MhA1_Contig107.frz3.gene29">
    <property type="protein sequence ID" value="MhA1_Contig107.frz3.gene29"/>
    <property type="gene ID" value="MhA1_Contig107.frz3.gene29"/>
</dbReference>
<dbReference type="Gene3D" id="3.40.50.1820">
    <property type="entry name" value="alpha/beta hydrolase"/>
    <property type="match status" value="1"/>
</dbReference>
<dbReference type="AlphaFoldDB" id="A0A1I8AYA9"/>
<sequence length="228" mass="26334">MRPFPFIKFQRFYSKIFYCHGLGSAKNDEKLIKKWTEMNSLEFQKIKYSECNGDRRIWTVENWVKDVTKELQKQQKRRKLIAICVSASAQAFLRSVWYKPSLLNGIEGLLLISPGVGMKVDNYIRRVFTLEEKELLKEGLAVEHPTTNNEFSGQIKIDLKSLEDYAQNCVLHINNQRPTPLFDFPVRIVHGIHDKIVPFSNSLNLLGKIKSNDKAILQANSGHLINVN</sequence>
<dbReference type="SUPFAM" id="SSF53474">
    <property type="entry name" value="alpha/beta-Hydrolases"/>
    <property type="match status" value="1"/>
</dbReference>
<keyword evidence="2" id="KW-1185">Reference proteome</keyword>
<dbReference type="GO" id="GO:0004553">
    <property type="term" value="F:hydrolase activity, hydrolyzing O-glycosyl compounds"/>
    <property type="evidence" value="ECO:0007669"/>
    <property type="project" value="TreeGrafter"/>
</dbReference>
<accession>A0A1I8AYA9</accession>
<evidence type="ECO:0000256" key="1">
    <source>
        <dbReference type="ARBA" id="ARBA00022801"/>
    </source>
</evidence>
<proteinExistence type="predicted"/>
<protein>
    <submittedName>
        <fullName evidence="3">Hydrolase_4 domain-containing protein</fullName>
    </submittedName>
</protein>
<reference evidence="3" key="1">
    <citation type="submission" date="2016-11" db="UniProtKB">
        <authorList>
            <consortium name="WormBaseParasite"/>
        </authorList>
    </citation>
    <scope>IDENTIFICATION</scope>
</reference>
<dbReference type="InterPro" id="IPR029058">
    <property type="entry name" value="AB_hydrolase_fold"/>
</dbReference>
<name>A0A1I8AYA9_MELHA</name>
<organism evidence="2 3">
    <name type="scientific">Meloidogyne hapla</name>
    <name type="common">Root-knot nematode worm</name>
    <dbReference type="NCBI Taxonomy" id="6305"/>
    <lineage>
        <taxon>Eukaryota</taxon>
        <taxon>Metazoa</taxon>
        <taxon>Ecdysozoa</taxon>
        <taxon>Nematoda</taxon>
        <taxon>Chromadorea</taxon>
        <taxon>Rhabditida</taxon>
        <taxon>Tylenchina</taxon>
        <taxon>Tylenchomorpha</taxon>
        <taxon>Tylenchoidea</taxon>
        <taxon>Meloidogynidae</taxon>
        <taxon>Meloidogyninae</taxon>
        <taxon>Meloidogyne</taxon>
    </lineage>
</organism>